<evidence type="ECO:0000256" key="7">
    <source>
        <dbReference type="RuleBase" id="RU363032"/>
    </source>
</evidence>
<evidence type="ECO:0000256" key="4">
    <source>
        <dbReference type="ARBA" id="ARBA00022692"/>
    </source>
</evidence>
<protein>
    <submittedName>
        <fullName evidence="9">NitT/TauT family transport system permease protein</fullName>
    </submittedName>
</protein>
<keyword evidence="10" id="KW-1185">Reference proteome</keyword>
<feature type="transmembrane region" description="Helical" evidence="7">
    <location>
        <begin position="12"/>
        <end position="32"/>
    </location>
</feature>
<keyword evidence="2 7" id="KW-0813">Transport</keyword>
<gene>
    <name evidence="9" type="ORF">FB558_3571</name>
</gene>
<keyword evidence="5 7" id="KW-1133">Transmembrane helix</keyword>
<dbReference type="PANTHER" id="PTHR30151">
    <property type="entry name" value="ALKANE SULFONATE ABC TRANSPORTER-RELATED, MEMBRANE SUBUNIT"/>
    <property type="match status" value="1"/>
</dbReference>
<dbReference type="SUPFAM" id="SSF161098">
    <property type="entry name" value="MetI-like"/>
    <property type="match status" value="1"/>
</dbReference>
<organism evidence="9 10">
    <name type="scientific">Pseudonocardia kunmingensis</name>
    <dbReference type="NCBI Taxonomy" id="630975"/>
    <lineage>
        <taxon>Bacteria</taxon>
        <taxon>Bacillati</taxon>
        <taxon>Actinomycetota</taxon>
        <taxon>Actinomycetes</taxon>
        <taxon>Pseudonocardiales</taxon>
        <taxon>Pseudonocardiaceae</taxon>
        <taxon>Pseudonocardia</taxon>
    </lineage>
</organism>
<dbReference type="PANTHER" id="PTHR30151:SF0">
    <property type="entry name" value="ABC TRANSPORTER PERMEASE PROTEIN MJ0413-RELATED"/>
    <property type="match status" value="1"/>
</dbReference>
<proteinExistence type="inferred from homology"/>
<feature type="transmembrane region" description="Helical" evidence="7">
    <location>
        <begin position="101"/>
        <end position="121"/>
    </location>
</feature>
<evidence type="ECO:0000256" key="1">
    <source>
        <dbReference type="ARBA" id="ARBA00004651"/>
    </source>
</evidence>
<keyword evidence="3" id="KW-1003">Cell membrane</keyword>
<evidence type="ECO:0000256" key="2">
    <source>
        <dbReference type="ARBA" id="ARBA00022448"/>
    </source>
</evidence>
<evidence type="ECO:0000256" key="3">
    <source>
        <dbReference type="ARBA" id="ARBA00022475"/>
    </source>
</evidence>
<dbReference type="GO" id="GO:0005886">
    <property type="term" value="C:plasma membrane"/>
    <property type="evidence" value="ECO:0007669"/>
    <property type="project" value="UniProtKB-SubCell"/>
</dbReference>
<dbReference type="EMBL" id="VFPA01000002">
    <property type="protein sequence ID" value="TQM11038.1"/>
    <property type="molecule type" value="Genomic_DNA"/>
</dbReference>
<keyword evidence="6 7" id="KW-0472">Membrane</keyword>
<keyword evidence="4 7" id="KW-0812">Transmembrane</keyword>
<feature type="domain" description="ABC transmembrane type-1" evidence="8">
    <location>
        <begin position="61"/>
        <end position="241"/>
    </location>
</feature>
<dbReference type="CDD" id="cd06261">
    <property type="entry name" value="TM_PBP2"/>
    <property type="match status" value="1"/>
</dbReference>
<sequence length="260" mass="27694">MKPGLLTRINALGLATGVGILLLWELVMRVGLVDLEYLPMPSEISEGGWEIVENGKLFENLAHTLAAAVVGWLAAVVVGVALGTLIGLLRPVWTYTMASIDSLRSLPIVAFVPVAVLLFGFSMQTEILLAFYAALWPITLNTISGMHSLDQRKREVGRVLKLGTFGELWKLRLPAATPSIVVGLRLGISISLVLTLVAEMVGNPAGLGFALIQSAQALRPELMFAYIIAIGLTGIVLNALLQSGARLLFRGQMAAAGDIA</sequence>
<dbReference type="AlphaFoldDB" id="A0A543DP01"/>
<feature type="transmembrane region" description="Helical" evidence="7">
    <location>
        <begin position="127"/>
        <end position="144"/>
    </location>
</feature>
<feature type="transmembrane region" description="Helical" evidence="7">
    <location>
        <begin position="65"/>
        <end position="89"/>
    </location>
</feature>
<accession>A0A543DP01</accession>
<feature type="transmembrane region" description="Helical" evidence="7">
    <location>
        <begin position="222"/>
        <end position="241"/>
    </location>
</feature>
<reference evidence="9 10" key="1">
    <citation type="submission" date="2019-06" db="EMBL/GenBank/DDBJ databases">
        <title>Sequencing the genomes of 1000 actinobacteria strains.</title>
        <authorList>
            <person name="Klenk H.-P."/>
        </authorList>
    </citation>
    <scope>NUCLEOTIDE SEQUENCE [LARGE SCALE GENOMIC DNA]</scope>
    <source>
        <strain evidence="9 10">DSM 45301</strain>
    </source>
</reference>
<evidence type="ECO:0000256" key="6">
    <source>
        <dbReference type="ARBA" id="ARBA00023136"/>
    </source>
</evidence>
<dbReference type="InterPro" id="IPR035906">
    <property type="entry name" value="MetI-like_sf"/>
</dbReference>
<dbReference type="InterPro" id="IPR000515">
    <property type="entry name" value="MetI-like"/>
</dbReference>
<evidence type="ECO:0000313" key="10">
    <source>
        <dbReference type="Proteomes" id="UP000315677"/>
    </source>
</evidence>
<evidence type="ECO:0000259" key="8">
    <source>
        <dbReference type="PROSITE" id="PS50928"/>
    </source>
</evidence>
<comment type="subcellular location">
    <subcellularLocation>
        <location evidence="1 7">Cell membrane</location>
        <topology evidence="1 7">Multi-pass membrane protein</topology>
    </subcellularLocation>
</comment>
<dbReference type="OrthoDB" id="3173654at2"/>
<comment type="caution">
    <text evidence="9">The sequence shown here is derived from an EMBL/GenBank/DDBJ whole genome shotgun (WGS) entry which is preliminary data.</text>
</comment>
<evidence type="ECO:0000313" key="9">
    <source>
        <dbReference type="EMBL" id="TQM11038.1"/>
    </source>
</evidence>
<dbReference type="PROSITE" id="PS50928">
    <property type="entry name" value="ABC_TM1"/>
    <property type="match status" value="1"/>
</dbReference>
<dbReference type="Proteomes" id="UP000315677">
    <property type="component" value="Unassembled WGS sequence"/>
</dbReference>
<dbReference type="Pfam" id="PF00528">
    <property type="entry name" value="BPD_transp_1"/>
    <property type="match status" value="1"/>
</dbReference>
<dbReference type="Gene3D" id="1.10.3720.10">
    <property type="entry name" value="MetI-like"/>
    <property type="match status" value="1"/>
</dbReference>
<dbReference type="RefSeq" id="WP_142054850.1">
    <property type="nucleotide sequence ID" value="NZ_VFPA01000002.1"/>
</dbReference>
<dbReference type="GO" id="GO:0055085">
    <property type="term" value="P:transmembrane transport"/>
    <property type="evidence" value="ECO:0007669"/>
    <property type="project" value="InterPro"/>
</dbReference>
<evidence type="ECO:0000256" key="5">
    <source>
        <dbReference type="ARBA" id="ARBA00022989"/>
    </source>
</evidence>
<feature type="transmembrane region" description="Helical" evidence="7">
    <location>
        <begin position="180"/>
        <end position="202"/>
    </location>
</feature>
<name>A0A543DP01_9PSEU</name>
<comment type="similarity">
    <text evidence="7">Belongs to the binding-protein-dependent transport system permease family.</text>
</comment>